<keyword evidence="3" id="KW-1185">Reference proteome</keyword>
<feature type="compositionally biased region" description="Gly residues" evidence="1">
    <location>
        <begin position="157"/>
        <end position="169"/>
    </location>
</feature>
<protein>
    <recommendedName>
        <fullName evidence="4">C2H2-type domain-containing protein</fullName>
    </recommendedName>
</protein>
<feature type="region of interest" description="Disordered" evidence="1">
    <location>
        <begin position="340"/>
        <end position="362"/>
    </location>
</feature>
<dbReference type="Proteomes" id="UP000256964">
    <property type="component" value="Unassembled WGS sequence"/>
</dbReference>
<dbReference type="OrthoDB" id="654211at2759"/>
<sequence length="375" mass="41010">MPCQRNKPGPKPRKPLKYVCAECGQKLAGDLPRHMRSMHSKDEASKYLYWCPVPECNRSQKRGNKGFTQLSNMQTHHESRHLKAIYICPHFWLCQGVVIPCARELREASSLSRHRADLHNYRAHDPLTDVAIPTLCTANHCLPDSECGRAPAKGSDTGSGTGTDTGSGKGRGRSQDKGKGGGKGKGKGKDLVEEAFYQEEELLENAPFVDPFASNDAKCQKLASDDLPSWTSLPSSSYGVSCATTPDHVETFTSQLLSVSVPVEQHDQALYDLQQNPLFTAFDSVLASLEPVPAASVSVPPSTCTIVRHLSLPQMHQGYPQASMQPGQFFGEQMAVVKPYPPSRESTVSPASAASPPRRAGSWPQTLYDFSPYRV</sequence>
<evidence type="ECO:0000256" key="1">
    <source>
        <dbReference type="SAM" id="MobiDB-lite"/>
    </source>
</evidence>
<proteinExistence type="predicted"/>
<organism evidence="2 3">
    <name type="scientific">Lentinus brumalis</name>
    <dbReference type="NCBI Taxonomy" id="2498619"/>
    <lineage>
        <taxon>Eukaryota</taxon>
        <taxon>Fungi</taxon>
        <taxon>Dikarya</taxon>
        <taxon>Basidiomycota</taxon>
        <taxon>Agaricomycotina</taxon>
        <taxon>Agaricomycetes</taxon>
        <taxon>Polyporales</taxon>
        <taxon>Polyporaceae</taxon>
        <taxon>Lentinus</taxon>
    </lineage>
</organism>
<name>A0A371DA65_9APHY</name>
<feature type="compositionally biased region" description="Low complexity" evidence="1">
    <location>
        <begin position="349"/>
        <end position="362"/>
    </location>
</feature>
<evidence type="ECO:0000313" key="2">
    <source>
        <dbReference type="EMBL" id="RDX49434.1"/>
    </source>
</evidence>
<gene>
    <name evidence="2" type="ORF">OH76DRAFT_1556373</name>
</gene>
<evidence type="ECO:0000313" key="3">
    <source>
        <dbReference type="Proteomes" id="UP000256964"/>
    </source>
</evidence>
<dbReference type="EMBL" id="KZ857405">
    <property type="protein sequence ID" value="RDX49434.1"/>
    <property type="molecule type" value="Genomic_DNA"/>
</dbReference>
<feature type="region of interest" description="Disordered" evidence="1">
    <location>
        <begin position="149"/>
        <end position="189"/>
    </location>
</feature>
<dbReference type="STRING" id="139420.A0A371DA65"/>
<evidence type="ECO:0008006" key="4">
    <source>
        <dbReference type="Google" id="ProtNLM"/>
    </source>
</evidence>
<accession>A0A371DA65</accession>
<dbReference type="AlphaFoldDB" id="A0A371DA65"/>
<reference evidence="2 3" key="1">
    <citation type="journal article" date="2018" name="Biotechnol. Biofuels">
        <title>Integrative visual omics of the white-rot fungus Polyporus brumalis exposes the biotechnological potential of its oxidative enzymes for delignifying raw plant biomass.</title>
        <authorList>
            <person name="Miyauchi S."/>
            <person name="Rancon A."/>
            <person name="Drula E."/>
            <person name="Hage H."/>
            <person name="Chaduli D."/>
            <person name="Favel A."/>
            <person name="Grisel S."/>
            <person name="Henrissat B."/>
            <person name="Herpoel-Gimbert I."/>
            <person name="Ruiz-Duenas F.J."/>
            <person name="Chevret D."/>
            <person name="Hainaut M."/>
            <person name="Lin J."/>
            <person name="Wang M."/>
            <person name="Pangilinan J."/>
            <person name="Lipzen A."/>
            <person name="Lesage-Meessen L."/>
            <person name="Navarro D."/>
            <person name="Riley R."/>
            <person name="Grigoriev I.V."/>
            <person name="Zhou S."/>
            <person name="Raouche S."/>
            <person name="Rosso M.N."/>
        </authorList>
    </citation>
    <scope>NUCLEOTIDE SEQUENCE [LARGE SCALE GENOMIC DNA]</scope>
    <source>
        <strain evidence="2 3">BRFM 1820</strain>
    </source>
</reference>